<accession>A0A2A2H4P0</accession>
<keyword evidence="2" id="KW-1185">Reference proteome</keyword>
<dbReference type="EMBL" id="LMVM01000023">
    <property type="protein sequence ID" value="PAV04286.1"/>
    <property type="molecule type" value="Genomic_DNA"/>
</dbReference>
<organism evidence="1 2">
    <name type="scientific">Methanobacterium bryantii</name>
    <dbReference type="NCBI Taxonomy" id="2161"/>
    <lineage>
        <taxon>Archaea</taxon>
        <taxon>Methanobacteriati</taxon>
        <taxon>Methanobacteriota</taxon>
        <taxon>Methanomada group</taxon>
        <taxon>Methanobacteria</taxon>
        <taxon>Methanobacteriales</taxon>
        <taxon>Methanobacteriaceae</taxon>
        <taxon>Methanobacterium</taxon>
    </lineage>
</organism>
<protein>
    <submittedName>
        <fullName evidence="1">Uncharacterized protein</fullName>
    </submittedName>
</protein>
<evidence type="ECO:0000313" key="2">
    <source>
        <dbReference type="Proteomes" id="UP000217784"/>
    </source>
</evidence>
<evidence type="ECO:0000313" key="1">
    <source>
        <dbReference type="EMBL" id="PAV04286.1"/>
    </source>
</evidence>
<sequence length="187" mass="21557">MSKNHKLKELTLKMIGENELSRKKLLEEIRKQSNISDKTLNEILMSFLKEGKIYITGYDFDVYDGIKRIQSIKADGIIFSVIKTDPLDINILINQLESDDPTEVKNASHKLKIIFRGKIDEMENSTSKDLNTNNKALLFNRIIYYLNTQPQDQKTVLKNKLAWSLSSEKGSTDLLKNLINYIESQSE</sequence>
<comment type="caution">
    <text evidence="1">The sequence shown here is derived from an EMBL/GenBank/DDBJ whole genome shotgun (WGS) entry which is preliminary data.</text>
</comment>
<dbReference type="Proteomes" id="UP000217784">
    <property type="component" value="Unassembled WGS sequence"/>
</dbReference>
<proteinExistence type="predicted"/>
<dbReference type="OrthoDB" id="68964at2157"/>
<dbReference type="AlphaFoldDB" id="A0A2A2H4P0"/>
<reference evidence="1 2" key="1">
    <citation type="journal article" date="2017" name="BMC Genomics">
        <title>Genomic analysis of methanogenic archaea reveals a shift towards energy conservation.</title>
        <authorList>
            <person name="Gilmore S.P."/>
            <person name="Henske J.K."/>
            <person name="Sexton J.A."/>
            <person name="Solomon K.V."/>
            <person name="Seppala S."/>
            <person name="Yoo J.I."/>
            <person name="Huyett L.M."/>
            <person name="Pressman A."/>
            <person name="Cogan J.Z."/>
            <person name="Kivenson V."/>
            <person name="Peng X."/>
            <person name="Tan Y."/>
            <person name="Valentine D.L."/>
            <person name="O'Malley M.A."/>
        </authorList>
    </citation>
    <scope>NUCLEOTIDE SEQUENCE [LARGE SCALE GENOMIC DNA]</scope>
    <source>
        <strain evidence="1 2">M.o.H.</strain>
    </source>
</reference>
<dbReference type="RefSeq" id="WP_069585354.1">
    <property type="nucleotide sequence ID" value="NZ_LMVM01000023.1"/>
</dbReference>
<gene>
    <name evidence="1" type="ORF">ASJ80_05405</name>
</gene>
<name>A0A2A2H4P0_METBR</name>